<evidence type="ECO:0000313" key="1">
    <source>
        <dbReference type="EMBL" id="RGK48244.1"/>
    </source>
</evidence>
<dbReference type="Proteomes" id="UP000260790">
    <property type="component" value="Unassembled WGS sequence"/>
</dbReference>
<organism evidence="1 2">
    <name type="scientific">Ligilactobacillus ruminis</name>
    <dbReference type="NCBI Taxonomy" id="1623"/>
    <lineage>
        <taxon>Bacteria</taxon>
        <taxon>Bacillati</taxon>
        <taxon>Bacillota</taxon>
        <taxon>Bacilli</taxon>
        <taxon>Lactobacillales</taxon>
        <taxon>Lactobacillaceae</taxon>
        <taxon>Ligilactobacillus</taxon>
    </lineage>
</organism>
<sequence>MPENAVLPVSGRCLLRANPKNRRFARNRVLPFTGIFQESPFCP</sequence>
<dbReference type="AlphaFoldDB" id="A0A8B2Z164"/>
<proteinExistence type="predicted"/>
<comment type="caution">
    <text evidence="1">The sequence shown here is derived from an EMBL/GenBank/DDBJ whole genome shotgun (WGS) entry which is preliminary data.</text>
</comment>
<reference evidence="1 2" key="1">
    <citation type="submission" date="2018-08" db="EMBL/GenBank/DDBJ databases">
        <title>A genome reference for cultivated species of the human gut microbiota.</title>
        <authorList>
            <person name="Zou Y."/>
            <person name="Xue W."/>
            <person name="Luo G."/>
        </authorList>
    </citation>
    <scope>NUCLEOTIDE SEQUENCE [LARGE SCALE GENOMIC DNA]</scope>
    <source>
        <strain evidence="1 2">TF10-9AT</strain>
    </source>
</reference>
<name>A0A8B2Z164_9LACO</name>
<accession>A0A8B2Z164</accession>
<dbReference type="EMBL" id="QSQR01000001">
    <property type="protein sequence ID" value="RGK48244.1"/>
    <property type="molecule type" value="Genomic_DNA"/>
</dbReference>
<protein>
    <submittedName>
        <fullName evidence="1">Vitamin B12-binding protein</fullName>
    </submittedName>
</protein>
<evidence type="ECO:0000313" key="2">
    <source>
        <dbReference type="Proteomes" id="UP000260790"/>
    </source>
</evidence>
<gene>
    <name evidence="1" type="ORF">DXD09_00470</name>
</gene>